<keyword evidence="7" id="KW-0687">Ribonucleoprotein</keyword>
<evidence type="ECO:0000313" key="9">
    <source>
        <dbReference type="Proteomes" id="UP000050790"/>
    </source>
</evidence>
<dbReference type="SMART" id="SM00838">
    <property type="entry name" value="EFG_C"/>
    <property type="match status" value="1"/>
</dbReference>
<dbReference type="GO" id="GO:0003746">
    <property type="term" value="F:translation elongation factor activity"/>
    <property type="evidence" value="ECO:0007669"/>
    <property type="project" value="UniProtKB-KW"/>
</dbReference>
<dbReference type="GO" id="GO:0005739">
    <property type="term" value="C:mitochondrion"/>
    <property type="evidence" value="ECO:0007669"/>
    <property type="project" value="TreeGrafter"/>
</dbReference>
<evidence type="ECO:0000256" key="3">
    <source>
        <dbReference type="ARBA" id="ARBA00022768"/>
    </source>
</evidence>
<dbReference type="Pfam" id="PF00679">
    <property type="entry name" value="EFG_C"/>
    <property type="match status" value="1"/>
</dbReference>
<dbReference type="NCBIfam" id="TIGR00231">
    <property type="entry name" value="small_GTP"/>
    <property type="match status" value="1"/>
</dbReference>
<evidence type="ECO:0000256" key="5">
    <source>
        <dbReference type="ARBA" id="ARBA00022980"/>
    </source>
</evidence>
<keyword evidence="4" id="KW-0648">Protein biosynthesis</keyword>
<keyword evidence="6" id="KW-0342">GTP-binding</keyword>
<dbReference type="Pfam" id="PF00177">
    <property type="entry name" value="Ribosomal_S7"/>
    <property type="match status" value="1"/>
</dbReference>
<dbReference type="Gene3D" id="3.40.50.300">
    <property type="entry name" value="P-loop containing nucleotide triphosphate hydrolases"/>
    <property type="match status" value="1"/>
</dbReference>
<protein>
    <submittedName>
        <fullName evidence="10">Tr-type G domain-containing protein</fullName>
    </submittedName>
</protein>
<dbReference type="Gene3D" id="3.30.70.870">
    <property type="entry name" value="Elongation Factor G (Translational Gtpase), domain 3"/>
    <property type="match status" value="1"/>
</dbReference>
<evidence type="ECO:0000256" key="6">
    <source>
        <dbReference type="ARBA" id="ARBA00023134"/>
    </source>
</evidence>
<dbReference type="GO" id="GO:0005525">
    <property type="term" value="F:GTP binding"/>
    <property type="evidence" value="ECO:0007669"/>
    <property type="project" value="UniProtKB-KW"/>
</dbReference>
<evidence type="ECO:0000313" key="10">
    <source>
        <dbReference type="WBParaSite" id="SMRG1_9590.1"/>
    </source>
</evidence>
<dbReference type="InterPro" id="IPR035647">
    <property type="entry name" value="EFG_III/V"/>
</dbReference>
<proteinExistence type="inferred from homology"/>
<dbReference type="InterPro" id="IPR023798">
    <property type="entry name" value="Ribosomal_uS7_dom"/>
</dbReference>
<dbReference type="GO" id="GO:0005840">
    <property type="term" value="C:ribosome"/>
    <property type="evidence" value="ECO:0007669"/>
    <property type="project" value="UniProtKB-KW"/>
</dbReference>
<dbReference type="SUPFAM" id="SSF54980">
    <property type="entry name" value="EF-G C-terminal domain-like"/>
    <property type="match status" value="2"/>
</dbReference>
<dbReference type="Proteomes" id="UP000050790">
    <property type="component" value="Unassembled WGS sequence"/>
</dbReference>
<dbReference type="InterPro" id="IPR000795">
    <property type="entry name" value="T_Tr_GTP-bd_dom"/>
</dbReference>
<dbReference type="Gene3D" id="3.30.70.240">
    <property type="match status" value="1"/>
</dbReference>
<evidence type="ECO:0000256" key="2">
    <source>
        <dbReference type="ARBA" id="ARBA00022741"/>
    </source>
</evidence>
<dbReference type="InterPro" id="IPR005225">
    <property type="entry name" value="Small_GTP-bd"/>
</dbReference>
<dbReference type="Gene3D" id="2.40.30.10">
    <property type="entry name" value="Translation factors"/>
    <property type="match status" value="1"/>
</dbReference>
<dbReference type="Gene3D" id="1.10.455.10">
    <property type="entry name" value="Ribosomal protein S7 domain"/>
    <property type="match status" value="1"/>
</dbReference>
<organism evidence="9 10">
    <name type="scientific">Schistosoma margrebowiei</name>
    <dbReference type="NCBI Taxonomy" id="48269"/>
    <lineage>
        <taxon>Eukaryota</taxon>
        <taxon>Metazoa</taxon>
        <taxon>Spiralia</taxon>
        <taxon>Lophotrochozoa</taxon>
        <taxon>Platyhelminthes</taxon>
        <taxon>Trematoda</taxon>
        <taxon>Digenea</taxon>
        <taxon>Strigeidida</taxon>
        <taxon>Schistosomatoidea</taxon>
        <taxon>Schistosomatidae</taxon>
        <taxon>Schistosoma</taxon>
    </lineage>
</organism>
<sequence>MIKYNESIDPEDPRLVKAVAPAQKWEHTGSNFDELVSRIVGMMTIRGEREVARNVMRMTFREIKLIQMRKNKSIANISESNATVINPATVIHEAVKNCTPLLLLQSVPRGGILYKITLWNIYLIKFSQFYINISTFCLLNYEHSFHLIVDTKIFVVYKITKQQCLSFGRIHYLGEVDHGDTVTDYLPEERERGISIVTASASLSWRNHIIQLLDTPGHVDFTFEVERSLTVLDSVVVILDAVKGVQPQTHTVCRQAHRYCLPCLIYINKMDRPMANVDLCLRSLSKQLPTKAHYIPIHWPVFSHSLNTDNTSSLINASNTSTSLSNKYIKNNGTSQFVGLVDLTTMQLKNWISCNGPDDVYTSSDLFEGINTTTVSHCSHLPKSKSSIENTLNPSRIQEALSARMQLLSTLADIDDEFADKFLQLDRPDLLVPSDIVHKSLKKAILSFQVIPVLVGSSRNNIGIQPLLDFIVDYLPDPSHSNIPISILKVYKSLKSTLPNPSDLLKASRDLDNHRSILSSNFPIMLVFRICFDPHRGPLTLVRIYSGVITPGSQIANWSRYKDIHLPEKILNVFQLNGDSLEVVNSAGPGSIIALSGLQSTYTGDVLGPVLNSTKSRQVEDSNGTELNDTEEIFDNGSESPSVFQVSEPVVYAAVEPGSRSEINALEHALNCMQREDPSFHVKFDEETGQWIISGMGDLHLDVVLSRLKRQYKVNVRMGPLLVAYKECPLQDASSSSGWSFVVGYINGSEKAVAIGVILQPKTMHPLCKPQVIFDRLVDHNIVRVRHAITEACLSALEVSGPILRSPIIGVDIHISNIVCGRVEQISNDSGCINGLGDLTLDKLSNAQLSSPSLLALLKSCCIGSVKNAVAKIPNWHIMEPMMEIELQLPALKGYDSELSAFLCDLTNRRAEIISVDNAETSVNSEEDSRMGAEKYHRIRAIAPLSELANYSTTIRRLSSGRAELSLRLANYCPVSSEHQAKLLDQFRFSRSGSSVH</sequence>
<dbReference type="Pfam" id="PF22042">
    <property type="entry name" value="EF-G_D2"/>
    <property type="match status" value="1"/>
</dbReference>
<dbReference type="SUPFAM" id="SSF50447">
    <property type="entry name" value="Translation proteins"/>
    <property type="match status" value="1"/>
</dbReference>
<dbReference type="InterPro" id="IPR053905">
    <property type="entry name" value="EF-G-like_DII"/>
</dbReference>
<keyword evidence="3" id="KW-0251">Elongation factor</keyword>
<dbReference type="PROSITE" id="PS51722">
    <property type="entry name" value="G_TR_2"/>
    <property type="match status" value="1"/>
</dbReference>
<dbReference type="SUPFAM" id="SSF47973">
    <property type="entry name" value="Ribosomal protein S7"/>
    <property type="match status" value="1"/>
</dbReference>
<dbReference type="FunFam" id="3.30.70.870:FF:000001">
    <property type="entry name" value="Elongation factor G"/>
    <property type="match status" value="1"/>
</dbReference>
<dbReference type="GO" id="GO:1990904">
    <property type="term" value="C:ribonucleoprotein complex"/>
    <property type="evidence" value="ECO:0007669"/>
    <property type="project" value="UniProtKB-KW"/>
</dbReference>
<dbReference type="InterPro" id="IPR027417">
    <property type="entry name" value="P-loop_NTPase"/>
</dbReference>
<dbReference type="CDD" id="cd16262">
    <property type="entry name" value="EFG_III"/>
    <property type="match status" value="1"/>
</dbReference>
<evidence type="ECO:0000256" key="1">
    <source>
        <dbReference type="ARBA" id="ARBA00007151"/>
    </source>
</evidence>
<dbReference type="Pfam" id="PF14492">
    <property type="entry name" value="EFG_III"/>
    <property type="match status" value="1"/>
</dbReference>
<dbReference type="Pfam" id="PF00009">
    <property type="entry name" value="GTP_EFTU"/>
    <property type="match status" value="1"/>
</dbReference>
<dbReference type="AlphaFoldDB" id="A0AA85ANL9"/>
<comment type="similarity">
    <text evidence="1">Belongs to the universal ribosomal protein uS7 family.</text>
</comment>
<evidence type="ECO:0000256" key="7">
    <source>
        <dbReference type="ARBA" id="ARBA00023274"/>
    </source>
</evidence>
<dbReference type="InterPro" id="IPR009022">
    <property type="entry name" value="EFG_III"/>
</dbReference>
<dbReference type="SUPFAM" id="SSF52540">
    <property type="entry name" value="P-loop containing nucleoside triphosphate hydrolases"/>
    <property type="match status" value="1"/>
</dbReference>
<dbReference type="InterPro" id="IPR009000">
    <property type="entry name" value="Transl_B-barrel_sf"/>
</dbReference>
<dbReference type="InterPro" id="IPR041095">
    <property type="entry name" value="EFG_II"/>
</dbReference>
<keyword evidence="5" id="KW-0689">Ribosomal protein</keyword>
<dbReference type="GO" id="GO:0003924">
    <property type="term" value="F:GTPase activity"/>
    <property type="evidence" value="ECO:0007669"/>
    <property type="project" value="InterPro"/>
</dbReference>
<dbReference type="PROSITE" id="PS00301">
    <property type="entry name" value="G_TR_1"/>
    <property type="match status" value="1"/>
</dbReference>
<name>A0AA85ANL9_9TREM</name>
<dbReference type="InterPro" id="IPR000640">
    <property type="entry name" value="EFG_V-like"/>
</dbReference>
<dbReference type="GO" id="GO:0032543">
    <property type="term" value="P:mitochondrial translation"/>
    <property type="evidence" value="ECO:0007669"/>
    <property type="project" value="TreeGrafter"/>
</dbReference>
<evidence type="ECO:0000256" key="4">
    <source>
        <dbReference type="ARBA" id="ARBA00022917"/>
    </source>
</evidence>
<feature type="domain" description="Tr-type G" evidence="8">
    <location>
        <begin position="168"/>
        <end position="479"/>
    </location>
</feature>
<dbReference type="InterPro" id="IPR031157">
    <property type="entry name" value="G_TR_CS"/>
</dbReference>
<reference evidence="10" key="1">
    <citation type="submission" date="2023-11" db="UniProtKB">
        <authorList>
            <consortium name="WormBaseParasite"/>
        </authorList>
    </citation>
    <scope>IDENTIFICATION</scope>
</reference>
<evidence type="ECO:0000259" key="8">
    <source>
        <dbReference type="PROSITE" id="PS51722"/>
    </source>
</evidence>
<accession>A0AA85ANL9</accession>
<keyword evidence="2" id="KW-0547">Nucleotide-binding</keyword>
<dbReference type="InterPro" id="IPR036823">
    <property type="entry name" value="Ribosomal_uS7_dom_sf"/>
</dbReference>
<dbReference type="WBParaSite" id="SMRG1_9590.1">
    <property type="protein sequence ID" value="SMRG1_9590.1"/>
    <property type="gene ID" value="SMRG1_9590"/>
</dbReference>
<dbReference type="PANTHER" id="PTHR43261">
    <property type="entry name" value="TRANSLATION ELONGATION FACTOR G-RELATED"/>
    <property type="match status" value="1"/>
</dbReference>
<dbReference type="PANTHER" id="PTHR43261:SF1">
    <property type="entry name" value="RIBOSOME-RELEASING FACTOR 2, MITOCHONDRIAL"/>
    <property type="match status" value="1"/>
</dbReference>
<dbReference type="GO" id="GO:0032790">
    <property type="term" value="P:ribosome disassembly"/>
    <property type="evidence" value="ECO:0007669"/>
    <property type="project" value="TreeGrafter"/>
</dbReference>